<reference evidence="9 10" key="1">
    <citation type="submission" date="2016-11" db="EMBL/GenBank/DDBJ databases">
        <authorList>
            <person name="Jaros S."/>
            <person name="Januszkiewicz K."/>
            <person name="Wedrychowicz H."/>
        </authorList>
    </citation>
    <scope>NUCLEOTIDE SEQUENCE [LARGE SCALE GENOMIC DNA]</scope>
    <source>
        <strain evidence="9">NVI 5450</strain>
    </source>
</reference>
<sequence length="469" mass="50358">MAKSPNLKFFKTALRKHRTSPKLLSAKHDYIVLPIISALVGGMTGLIIALFEAAVLWTDAQRLQIFNPLALPPSLNILLIMILSGAMVGFSFWLTLRFAPEASGSGITHIEGALDGMYDIRWRRLLPVKLIAGTLAIGSGMIFGRAGPSIQIGGTIGRMFADTAKRYTNATHILVAAGAAAGLAAAFNAPLAGILFVIEEMRPHFRYNMTSIKCVTLAAAVATIVMRAFHGQEAVMPIMHFDVPPLTSLWLFLLLGSIFGVIGVYFNRWIINSTKLLKRKQNNKMHRIILTGVFFGSLFALLQSFVPDMAGNGRDLMVRMIQEPSTWAILVGLFVIRLFGTIACFASGAPGGVFTPMLTLGTLFGLAYGVIAAELFPSFVAEPTVYAIAGMGALFAATVRAPVTGIVLVVEMTDSYELILPLLITCLGATFVAQALGGKPLYAELLKLSLPKEPAAEDNAITATRSPTS</sequence>
<feature type="transmembrane region" description="Helical" evidence="8">
    <location>
        <begin position="288"/>
        <end position="306"/>
    </location>
</feature>
<keyword evidence="2" id="KW-0813">Transport</keyword>
<evidence type="ECO:0000256" key="1">
    <source>
        <dbReference type="ARBA" id="ARBA00004141"/>
    </source>
</evidence>
<evidence type="ECO:0000256" key="2">
    <source>
        <dbReference type="ARBA" id="ARBA00022448"/>
    </source>
</evidence>
<feature type="transmembrane region" description="Helical" evidence="8">
    <location>
        <begin position="418"/>
        <end position="437"/>
    </location>
</feature>
<gene>
    <name evidence="9" type="ORF">NVI5450_1918</name>
</gene>
<dbReference type="PANTHER" id="PTHR45711">
    <property type="entry name" value="CHLORIDE CHANNEL PROTEIN"/>
    <property type="match status" value="1"/>
</dbReference>
<dbReference type="Proteomes" id="UP000183794">
    <property type="component" value="Unassembled WGS sequence"/>
</dbReference>
<keyword evidence="4 8" id="KW-1133">Transmembrane helix</keyword>
<proteinExistence type="predicted"/>
<dbReference type="AlphaFoldDB" id="A0A1L0B621"/>
<feature type="transmembrane region" description="Helical" evidence="8">
    <location>
        <begin position="173"/>
        <end position="198"/>
    </location>
</feature>
<dbReference type="GO" id="GO:0005886">
    <property type="term" value="C:plasma membrane"/>
    <property type="evidence" value="ECO:0007669"/>
    <property type="project" value="TreeGrafter"/>
</dbReference>
<keyword evidence="6 8" id="KW-0472">Membrane</keyword>
<feature type="transmembrane region" description="Helical" evidence="8">
    <location>
        <begin position="130"/>
        <end position="153"/>
    </location>
</feature>
<evidence type="ECO:0000256" key="8">
    <source>
        <dbReference type="SAM" id="Phobius"/>
    </source>
</evidence>
<evidence type="ECO:0000256" key="4">
    <source>
        <dbReference type="ARBA" id="ARBA00022989"/>
    </source>
</evidence>
<evidence type="ECO:0000313" key="10">
    <source>
        <dbReference type="Proteomes" id="UP000183794"/>
    </source>
</evidence>
<name>A0A1L0B621_9GAMM</name>
<evidence type="ECO:0000313" key="9">
    <source>
        <dbReference type="EMBL" id="SGY97077.1"/>
    </source>
</evidence>
<evidence type="ECO:0000256" key="7">
    <source>
        <dbReference type="ARBA" id="ARBA00023214"/>
    </source>
</evidence>
<protein>
    <submittedName>
        <fullName evidence="9">Chloride channel protein</fullName>
    </submittedName>
</protein>
<evidence type="ECO:0000256" key="6">
    <source>
        <dbReference type="ARBA" id="ARBA00023136"/>
    </source>
</evidence>
<feature type="transmembrane region" description="Helical" evidence="8">
    <location>
        <begin position="249"/>
        <end position="267"/>
    </location>
</feature>
<feature type="transmembrane region" description="Helical" evidence="8">
    <location>
        <begin position="353"/>
        <end position="373"/>
    </location>
</feature>
<dbReference type="EMBL" id="FPLD01000052">
    <property type="protein sequence ID" value="SGY97077.1"/>
    <property type="molecule type" value="Genomic_DNA"/>
</dbReference>
<dbReference type="RefSeq" id="WP_045111599.1">
    <property type="nucleotide sequence ID" value="NZ_FPLD01000052.1"/>
</dbReference>
<evidence type="ECO:0000256" key="3">
    <source>
        <dbReference type="ARBA" id="ARBA00022692"/>
    </source>
</evidence>
<feature type="transmembrane region" description="Helical" evidence="8">
    <location>
        <begin position="30"/>
        <end position="57"/>
    </location>
</feature>
<comment type="subcellular location">
    <subcellularLocation>
        <location evidence="1">Membrane</location>
        <topology evidence="1">Multi-pass membrane protein</topology>
    </subcellularLocation>
</comment>
<dbReference type="InterPro" id="IPR001807">
    <property type="entry name" value="ClC"/>
</dbReference>
<dbReference type="InterPro" id="IPR014743">
    <property type="entry name" value="Cl-channel_core"/>
</dbReference>
<feature type="transmembrane region" description="Helical" evidence="8">
    <location>
        <begin position="385"/>
        <end position="411"/>
    </location>
</feature>
<dbReference type="GO" id="GO:0005247">
    <property type="term" value="F:voltage-gated chloride channel activity"/>
    <property type="evidence" value="ECO:0007669"/>
    <property type="project" value="TreeGrafter"/>
</dbReference>
<dbReference type="Pfam" id="PF00654">
    <property type="entry name" value="Voltage_CLC"/>
    <property type="match status" value="1"/>
</dbReference>
<keyword evidence="5" id="KW-0406">Ion transport</keyword>
<dbReference type="PRINTS" id="PR00762">
    <property type="entry name" value="CLCHANNEL"/>
</dbReference>
<dbReference type="Gene3D" id="1.10.3080.10">
    <property type="entry name" value="Clc chloride channel"/>
    <property type="match status" value="1"/>
</dbReference>
<keyword evidence="7" id="KW-0868">Chloride</keyword>
<dbReference type="OrthoDB" id="9767361at2"/>
<feature type="transmembrane region" description="Helical" evidence="8">
    <location>
        <begin position="77"/>
        <end position="96"/>
    </location>
</feature>
<feature type="transmembrane region" description="Helical" evidence="8">
    <location>
        <begin position="326"/>
        <end position="346"/>
    </location>
</feature>
<accession>A0A1L0B621</accession>
<feature type="transmembrane region" description="Helical" evidence="8">
    <location>
        <begin position="210"/>
        <end position="229"/>
    </location>
</feature>
<dbReference type="SUPFAM" id="SSF81340">
    <property type="entry name" value="Clc chloride channel"/>
    <property type="match status" value="1"/>
</dbReference>
<dbReference type="CDD" id="cd01031">
    <property type="entry name" value="EriC"/>
    <property type="match status" value="1"/>
</dbReference>
<dbReference type="PANTHER" id="PTHR45711:SF6">
    <property type="entry name" value="CHLORIDE CHANNEL PROTEIN"/>
    <property type="match status" value="1"/>
</dbReference>
<evidence type="ECO:0000256" key="5">
    <source>
        <dbReference type="ARBA" id="ARBA00023065"/>
    </source>
</evidence>
<keyword evidence="3 8" id="KW-0812">Transmembrane</keyword>
<dbReference type="NCBIfam" id="NF003640">
    <property type="entry name" value="PRK05277.1"/>
    <property type="match status" value="1"/>
</dbReference>
<organism evidence="9 10">
    <name type="scientific">Moritella viscosa</name>
    <dbReference type="NCBI Taxonomy" id="80854"/>
    <lineage>
        <taxon>Bacteria</taxon>
        <taxon>Pseudomonadati</taxon>
        <taxon>Pseudomonadota</taxon>
        <taxon>Gammaproteobacteria</taxon>
        <taxon>Alteromonadales</taxon>
        <taxon>Moritellaceae</taxon>
        <taxon>Moritella</taxon>
    </lineage>
</organism>